<dbReference type="AlphaFoldDB" id="X1QV26"/>
<proteinExistence type="predicted"/>
<sequence>WVAPLYKPHKRMAAFTMTSFDLMLGCAVRGYAQATLPVAEKQVRAVFVDVNANMLLEQFRDAVYADVNGDGQFDGATEYFPLVERVAIGPAAFSFAKWQPLEAAEWQSAPVGENA</sequence>
<accession>X1QV26</accession>
<reference evidence="1" key="1">
    <citation type="journal article" date="2014" name="Front. Microbiol.">
        <title>High frequency of phylogenetically diverse reductive dehalogenase-homologous genes in deep subseafloor sedimentary metagenomes.</title>
        <authorList>
            <person name="Kawai M."/>
            <person name="Futagami T."/>
            <person name="Toyoda A."/>
            <person name="Takaki Y."/>
            <person name="Nishi S."/>
            <person name="Hori S."/>
            <person name="Arai W."/>
            <person name="Tsubouchi T."/>
            <person name="Morono Y."/>
            <person name="Uchiyama I."/>
            <person name="Ito T."/>
            <person name="Fujiyama A."/>
            <person name="Inagaki F."/>
            <person name="Takami H."/>
        </authorList>
    </citation>
    <scope>NUCLEOTIDE SEQUENCE</scope>
    <source>
        <strain evidence="1">Expedition CK06-06</strain>
    </source>
</reference>
<dbReference type="EMBL" id="BARV01043202">
    <property type="protein sequence ID" value="GAI54755.1"/>
    <property type="molecule type" value="Genomic_DNA"/>
</dbReference>
<evidence type="ECO:0000313" key="1">
    <source>
        <dbReference type="EMBL" id="GAI54755.1"/>
    </source>
</evidence>
<comment type="caution">
    <text evidence="1">The sequence shown here is derived from an EMBL/GenBank/DDBJ whole genome shotgun (WGS) entry which is preliminary data.</text>
</comment>
<feature type="non-terminal residue" evidence="1">
    <location>
        <position position="1"/>
    </location>
</feature>
<gene>
    <name evidence="1" type="ORF">S06H3_64600</name>
</gene>
<name>X1QV26_9ZZZZ</name>
<organism evidence="1">
    <name type="scientific">marine sediment metagenome</name>
    <dbReference type="NCBI Taxonomy" id="412755"/>
    <lineage>
        <taxon>unclassified sequences</taxon>
        <taxon>metagenomes</taxon>
        <taxon>ecological metagenomes</taxon>
    </lineage>
</organism>
<feature type="non-terminal residue" evidence="1">
    <location>
        <position position="115"/>
    </location>
</feature>
<protein>
    <submittedName>
        <fullName evidence="1">Uncharacterized protein</fullName>
    </submittedName>
</protein>